<dbReference type="EMBL" id="JAAQTL010000001">
    <property type="protein sequence ID" value="NID14507.1"/>
    <property type="molecule type" value="Genomic_DNA"/>
</dbReference>
<dbReference type="Proteomes" id="UP000518878">
    <property type="component" value="Unassembled WGS sequence"/>
</dbReference>
<reference evidence="1 2" key="1">
    <citation type="journal article" date="2006" name="Int. J. Syst. Evol. Microbiol.">
        <title>Dyella yeojuensis sp. nov., isolated from greenhouse soil in Korea.</title>
        <authorList>
            <person name="Kim B.Y."/>
            <person name="Weon H.Y."/>
            <person name="Lee K.H."/>
            <person name="Seok S.J."/>
            <person name="Kwon S.W."/>
            <person name="Go S.J."/>
            <person name="Stackebrandt E."/>
        </authorList>
    </citation>
    <scope>NUCLEOTIDE SEQUENCE [LARGE SCALE GENOMIC DNA]</scope>
    <source>
        <strain evidence="1 2">DSM 17673</strain>
    </source>
</reference>
<proteinExistence type="predicted"/>
<evidence type="ECO:0000313" key="2">
    <source>
        <dbReference type="Proteomes" id="UP000518878"/>
    </source>
</evidence>
<dbReference type="PROSITE" id="PS51257">
    <property type="entry name" value="PROKAR_LIPOPROTEIN"/>
    <property type="match status" value="1"/>
</dbReference>
<dbReference type="RefSeq" id="WP_166698217.1">
    <property type="nucleotide sequence ID" value="NZ_JAAQTL010000001.1"/>
</dbReference>
<comment type="caution">
    <text evidence="1">The sequence shown here is derived from an EMBL/GenBank/DDBJ whole genome shotgun (WGS) entry which is preliminary data.</text>
</comment>
<name>A0A7X5TPI6_9GAMM</name>
<keyword evidence="2" id="KW-1185">Reference proteome</keyword>
<organism evidence="1 2">
    <name type="scientific">Luteibacter yeojuensis</name>
    <dbReference type="NCBI Taxonomy" id="345309"/>
    <lineage>
        <taxon>Bacteria</taxon>
        <taxon>Pseudomonadati</taxon>
        <taxon>Pseudomonadota</taxon>
        <taxon>Gammaproteobacteria</taxon>
        <taxon>Lysobacterales</taxon>
        <taxon>Rhodanobacteraceae</taxon>
        <taxon>Luteibacter</taxon>
    </lineage>
</organism>
<accession>A0A7X5TPI6</accession>
<protein>
    <submittedName>
        <fullName evidence="1">Uncharacterized protein</fullName>
    </submittedName>
</protein>
<dbReference type="AlphaFoldDB" id="A0A7X5TPI6"/>
<evidence type="ECO:0000313" key="1">
    <source>
        <dbReference type="EMBL" id="NID14507.1"/>
    </source>
</evidence>
<sequence>MSNNRVRVNVCRGLRFLGAALMALWLIGCSTNGPQISDRVKVWTPIFSDNRVYRLEEKSSGGTQALTSLDTPPVKDLVEPNSPLTIIMRSVEIPEYEKAGPISKNADYAVIVDIGTAADGTSQSVVVWYQRGVSAGQSLNFSNLIVYYEPRWDQRVAPYFRVRVMDVTKEKNDETRRDLDRIQKLSMNVAGLASNPIVVPSVAVAFNVADLILSHEENRLVLDYSVQLYSAAAAAAAGSGGLGQLQKGSYIVVGRPNGADRTYWNSKFAFSPDSRILTADGTNQHVPVALITVGAFESIVPKLVVDRSVALTKLLSDDPQSTAIEQIDHASTLLGASVEAYVMGEKLRRYNDAKWVDDMIPRITAKSFQDLIGAEDQFFLLRALSDCLRPKAPFANIEEARLYRIAHPDQECAR</sequence>
<gene>
    <name evidence="1" type="ORF">HBF32_03395</name>
</gene>